<feature type="transmembrane region" description="Helical" evidence="6">
    <location>
        <begin position="178"/>
        <end position="196"/>
    </location>
</feature>
<keyword evidence="9" id="KW-1185">Reference proteome</keyword>
<dbReference type="Pfam" id="PF00083">
    <property type="entry name" value="Sugar_tr"/>
    <property type="match status" value="1"/>
</dbReference>
<dbReference type="PANTHER" id="PTHR23511">
    <property type="entry name" value="SYNAPTIC VESICLE GLYCOPROTEIN 2"/>
    <property type="match status" value="1"/>
</dbReference>
<feature type="transmembrane region" description="Helical" evidence="6">
    <location>
        <begin position="24"/>
        <end position="47"/>
    </location>
</feature>
<evidence type="ECO:0000256" key="4">
    <source>
        <dbReference type="ARBA" id="ARBA00022989"/>
    </source>
</evidence>
<dbReference type="GO" id="GO:0005886">
    <property type="term" value="C:plasma membrane"/>
    <property type="evidence" value="ECO:0007669"/>
    <property type="project" value="UniProtKB-SubCell"/>
</dbReference>
<keyword evidence="5 6" id="KW-0472">Membrane</keyword>
<keyword evidence="4 6" id="KW-1133">Transmembrane helix</keyword>
<comment type="subcellular location">
    <subcellularLocation>
        <location evidence="1">Cell membrane</location>
        <topology evidence="1">Multi-pass membrane protein</topology>
    </subcellularLocation>
</comment>
<dbReference type="Gene3D" id="1.20.1250.20">
    <property type="entry name" value="MFS general substrate transporter like domains"/>
    <property type="match status" value="1"/>
</dbReference>
<feature type="transmembrane region" description="Helical" evidence="6">
    <location>
        <begin position="403"/>
        <end position="430"/>
    </location>
</feature>
<evidence type="ECO:0000313" key="9">
    <source>
        <dbReference type="Proteomes" id="UP000183954"/>
    </source>
</evidence>
<dbReference type="InterPro" id="IPR020846">
    <property type="entry name" value="MFS_dom"/>
</dbReference>
<organism evidence="8 9">
    <name type="scientific">Desulfosporosinus lacus DSM 15449</name>
    <dbReference type="NCBI Taxonomy" id="1121420"/>
    <lineage>
        <taxon>Bacteria</taxon>
        <taxon>Bacillati</taxon>
        <taxon>Bacillota</taxon>
        <taxon>Clostridia</taxon>
        <taxon>Eubacteriales</taxon>
        <taxon>Desulfitobacteriaceae</taxon>
        <taxon>Desulfosporosinus</taxon>
    </lineage>
</organism>
<dbReference type="CDD" id="cd17316">
    <property type="entry name" value="MFS_SV2_like"/>
    <property type="match status" value="1"/>
</dbReference>
<dbReference type="EMBL" id="FQXJ01000014">
    <property type="protein sequence ID" value="SHI26842.1"/>
    <property type="molecule type" value="Genomic_DNA"/>
</dbReference>
<dbReference type="InterPro" id="IPR005828">
    <property type="entry name" value="MFS_sugar_transport-like"/>
</dbReference>
<feature type="transmembrane region" description="Helical" evidence="6">
    <location>
        <begin position="298"/>
        <end position="317"/>
    </location>
</feature>
<evidence type="ECO:0000256" key="3">
    <source>
        <dbReference type="ARBA" id="ARBA00022692"/>
    </source>
</evidence>
<evidence type="ECO:0000256" key="1">
    <source>
        <dbReference type="ARBA" id="ARBA00004651"/>
    </source>
</evidence>
<evidence type="ECO:0000259" key="7">
    <source>
        <dbReference type="PROSITE" id="PS50850"/>
    </source>
</evidence>
<keyword evidence="2" id="KW-0813">Transport</keyword>
<feature type="transmembrane region" description="Helical" evidence="6">
    <location>
        <begin position="150"/>
        <end position="172"/>
    </location>
</feature>
<feature type="transmembrane region" description="Helical" evidence="6">
    <location>
        <begin position="329"/>
        <end position="362"/>
    </location>
</feature>
<dbReference type="PROSITE" id="PS00216">
    <property type="entry name" value="SUGAR_TRANSPORT_1"/>
    <property type="match status" value="1"/>
</dbReference>
<feature type="transmembrane region" description="Helical" evidence="6">
    <location>
        <begin position="92"/>
        <end position="111"/>
    </location>
</feature>
<dbReference type="GO" id="GO:0022857">
    <property type="term" value="F:transmembrane transporter activity"/>
    <property type="evidence" value="ECO:0007669"/>
    <property type="project" value="InterPro"/>
</dbReference>
<dbReference type="RefSeq" id="WP_073031063.1">
    <property type="nucleotide sequence ID" value="NZ_FQXJ01000014.1"/>
</dbReference>
<protein>
    <submittedName>
        <fullName evidence="8">MFS transporter, putative metabolite:H+ symporter</fullName>
    </submittedName>
</protein>
<dbReference type="OrthoDB" id="9787026at2"/>
<feature type="domain" description="Major facilitator superfamily (MFS) profile" evidence="7">
    <location>
        <begin position="26"/>
        <end position="439"/>
    </location>
</feature>
<feature type="transmembrane region" description="Helical" evidence="6">
    <location>
        <begin position="266"/>
        <end position="286"/>
    </location>
</feature>
<sequence length="449" mass="48618">MNTQLEGKTVSGISQNLKLSNTHYFIIICAALGFFVDSLDLYIVAYAMPFMVTEWKIDAITNGVLASAGIWGALIGSLAWGPISDKIGRKWSLVLTIAGFSVLTGAIYFTTNTTQFMVIRFASGFFLGGAIPIAGVFTSEIAPFAIRGKLTSVLGCFFPAGLLGASLISLFIAPVFGWRAMFIVGAVPIILAFACIKLPESPLWLAAKGRQEEAVAVLRRLGASEEDLNQVIIEKAKDEQEKKTKKVSPAVLFGPKYRKRFAFTTSFYFFTNLAYFGFAMWLPSLLNTVYGIPKTETFKLTLAVACVAILGRAYSAWAIEKFGRKTMAYVGYGVAGAASIAVMFVNNVTLLVAILIIMPFFYEQGAGLTVSWVPELYPPEIRATANAWSNSAGRISSACAPILFGYIISTGAVFGIYLVMAGCFWLLCLLSKTIGIETKGKTLEEIEAA</sequence>
<evidence type="ECO:0000313" key="8">
    <source>
        <dbReference type="EMBL" id="SHI26842.1"/>
    </source>
</evidence>
<dbReference type="AlphaFoldDB" id="A0A1M5ZRN2"/>
<dbReference type="STRING" id="1121420.SAMN02746098_03572"/>
<dbReference type="Proteomes" id="UP000183954">
    <property type="component" value="Unassembled WGS sequence"/>
</dbReference>
<evidence type="ECO:0000256" key="6">
    <source>
        <dbReference type="SAM" id="Phobius"/>
    </source>
</evidence>
<accession>A0A1M5ZRN2</accession>
<gene>
    <name evidence="8" type="ORF">SAMN02746098_03572</name>
</gene>
<dbReference type="InterPro" id="IPR036259">
    <property type="entry name" value="MFS_trans_sf"/>
</dbReference>
<feature type="transmembrane region" description="Helical" evidence="6">
    <location>
        <begin position="59"/>
        <end position="80"/>
    </location>
</feature>
<proteinExistence type="predicted"/>
<feature type="transmembrane region" description="Helical" evidence="6">
    <location>
        <begin position="117"/>
        <end position="138"/>
    </location>
</feature>
<evidence type="ECO:0000256" key="2">
    <source>
        <dbReference type="ARBA" id="ARBA00022448"/>
    </source>
</evidence>
<dbReference type="PANTHER" id="PTHR23511:SF34">
    <property type="entry name" value="SYNAPTIC VESICLE GLYCOPROTEIN 2"/>
    <property type="match status" value="1"/>
</dbReference>
<dbReference type="InterPro" id="IPR005829">
    <property type="entry name" value="Sugar_transporter_CS"/>
</dbReference>
<dbReference type="PROSITE" id="PS50850">
    <property type="entry name" value="MFS"/>
    <property type="match status" value="1"/>
</dbReference>
<name>A0A1M5ZRN2_9FIRM</name>
<reference evidence="9" key="1">
    <citation type="submission" date="2016-11" db="EMBL/GenBank/DDBJ databases">
        <authorList>
            <person name="Varghese N."/>
            <person name="Submissions S."/>
        </authorList>
    </citation>
    <scope>NUCLEOTIDE SEQUENCE [LARGE SCALE GENOMIC DNA]</scope>
    <source>
        <strain evidence="9">DSM 15449</strain>
    </source>
</reference>
<evidence type="ECO:0000256" key="5">
    <source>
        <dbReference type="ARBA" id="ARBA00023136"/>
    </source>
</evidence>
<keyword evidence="3 6" id="KW-0812">Transmembrane</keyword>
<dbReference type="SUPFAM" id="SSF103473">
    <property type="entry name" value="MFS general substrate transporter"/>
    <property type="match status" value="1"/>
</dbReference>